<sequence length="518" mass="56169">MSGHHWQCVQCGVKDTPQRRTGPAGPQTLCNACGVRLKRGNIPQKKRAAKRKGTAPLLEQQHPKQPRHKGQSASGTDSDFEEDEEGVKQANEEESSDSSEARPSARRRKGRRRPQRKAAQACASHTAQLVQTGMLDPVLAKAEARGAGSSDSMEGDSMAFSSGEHTPRRAPGKRSAISKKQQQAGVMPPQLLPFQPFPILQPWQTPQGQTEAEPPAAWLGFFMQQLLQQQQQQQQQQQGQRLQQDCFVRTQQQFQQNLQQQQQQQQPQQLQEQLQQQQQQQQSAQALQPQGDGVHSKEQEQQELAARQGSFESSTSAVEGGADGVVDGACGAKKNSPAAALSVPLPTAAATASGTAGLVLDSPRAAESFPVGVIPTPPGVIMPPPWARQHRGGPQADPTPARPLDLGYVKSSAEQAAAAAEAAELAVAEAQKVLLERQQAAELARRNASSAARRLSELMSGADPLHTQLLQHERTSWLGKGLHTRMDDDEQDEGEMVLEMPTLYGELPADELSLWGSQ</sequence>
<evidence type="ECO:0000256" key="3">
    <source>
        <dbReference type="ARBA" id="ARBA00022771"/>
    </source>
</evidence>
<dbReference type="SMART" id="SM00401">
    <property type="entry name" value="ZnF_GATA"/>
    <property type="match status" value="1"/>
</dbReference>
<feature type="region of interest" description="Disordered" evidence="6">
    <location>
        <begin position="281"/>
        <end position="319"/>
    </location>
</feature>
<organism evidence="8 9">
    <name type="scientific">Dunaliella salina</name>
    <name type="common">Green alga</name>
    <name type="synonym">Protococcus salinus</name>
    <dbReference type="NCBI Taxonomy" id="3046"/>
    <lineage>
        <taxon>Eukaryota</taxon>
        <taxon>Viridiplantae</taxon>
        <taxon>Chlorophyta</taxon>
        <taxon>core chlorophytes</taxon>
        <taxon>Chlorophyceae</taxon>
        <taxon>CS clade</taxon>
        <taxon>Chlamydomonadales</taxon>
        <taxon>Dunaliellaceae</taxon>
        <taxon>Dunaliella</taxon>
    </lineage>
</organism>
<keyword evidence="9" id="KW-1185">Reference proteome</keyword>
<evidence type="ECO:0000313" key="9">
    <source>
        <dbReference type="Proteomes" id="UP000815325"/>
    </source>
</evidence>
<dbReference type="Gene3D" id="3.30.50.10">
    <property type="entry name" value="Erythroid Transcription Factor GATA-1, subunit A"/>
    <property type="match status" value="1"/>
</dbReference>
<dbReference type="PANTHER" id="PTHR45658:SF18">
    <property type="entry name" value="PROTEIN GAT2"/>
    <property type="match status" value="1"/>
</dbReference>
<reference evidence="8" key="1">
    <citation type="submission" date="2017-08" db="EMBL/GenBank/DDBJ databases">
        <authorList>
            <person name="Polle J.E."/>
            <person name="Barry K."/>
            <person name="Cushman J."/>
            <person name="Schmutz J."/>
            <person name="Tran D."/>
            <person name="Hathwaick L.T."/>
            <person name="Yim W.C."/>
            <person name="Jenkins J."/>
            <person name="Mckie-Krisberg Z.M."/>
            <person name="Prochnik S."/>
            <person name="Lindquist E."/>
            <person name="Dockter R.B."/>
            <person name="Adam C."/>
            <person name="Molina H."/>
            <person name="Bunkerborg J."/>
            <person name="Jin E."/>
            <person name="Buchheim M."/>
            <person name="Magnuson J."/>
        </authorList>
    </citation>
    <scope>NUCLEOTIDE SEQUENCE</scope>
    <source>
        <strain evidence="8">CCAP 19/18</strain>
    </source>
</reference>
<evidence type="ECO:0000256" key="1">
    <source>
        <dbReference type="ARBA" id="ARBA00005694"/>
    </source>
</evidence>
<protein>
    <recommendedName>
        <fullName evidence="7">GATA-type domain-containing protein</fullName>
    </recommendedName>
</protein>
<feature type="compositionally biased region" description="Low complexity" evidence="6">
    <location>
        <begin position="281"/>
        <end position="290"/>
    </location>
</feature>
<dbReference type="PANTHER" id="PTHR45658">
    <property type="entry name" value="GATA TRANSCRIPTION FACTOR"/>
    <property type="match status" value="1"/>
</dbReference>
<dbReference type="EMBL" id="MU069755">
    <property type="protein sequence ID" value="KAF5834459.1"/>
    <property type="molecule type" value="Genomic_DNA"/>
</dbReference>
<evidence type="ECO:0000256" key="2">
    <source>
        <dbReference type="ARBA" id="ARBA00022723"/>
    </source>
</evidence>
<comment type="similarity">
    <text evidence="1">Belongs to the type IV zinc-finger family. Class A subfamily.</text>
</comment>
<evidence type="ECO:0000256" key="6">
    <source>
        <dbReference type="SAM" id="MobiDB-lite"/>
    </source>
</evidence>
<dbReference type="InterPro" id="IPR013088">
    <property type="entry name" value="Znf_NHR/GATA"/>
</dbReference>
<feature type="compositionally biased region" description="Basic residues" evidence="6">
    <location>
        <begin position="36"/>
        <end position="53"/>
    </location>
</feature>
<gene>
    <name evidence="8" type="ORF">DUNSADRAFT_8887</name>
</gene>
<feature type="region of interest" description="Disordered" evidence="6">
    <location>
        <begin position="15"/>
        <end position="128"/>
    </location>
</feature>
<evidence type="ECO:0000256" key="5">
    <source>
        <dbReference type="PROSITE-ProRule" id="PRU00094"/>
    </source>
</evidence>
<feature type="region of interest" description="Disordered" evidence="6">
    <location>
        <begin position="143"/>
        <end position="212"/>
    </location>
</feature>
<dbReference type="Pfam" id="PF00320">
    <property type="entry name" value="GATA"/>
    <property type="match status" value="1"/>
</dbReference>
<feature type="compositionally biased region" description="Low complexity" evidence="6">
    <location>
        <begin position="188"/>
        <end position="202"/>
    </location>
</feature>
<dbReference type="InterPro" id="IPR000679">
    <property type="entry name" value="Znf_GATA"/>
</dbReference>
<evidence type="ECO:0000259" key="7">
    <source>
        <dbReference type="PROSITE" id="PS50114"/>
    </source>
</evidence>
<dbReference type="Proteomes" id="UP000815325">
    <property type="component" value="Unassembled WGS sequence"/>
</dbReference>
<dbReference type="CDD" id="cd00202">
    <property type="entry name" value="ZnF_GATA"/>
    <property type="match status" value="1"/>
</dbReference>
<comment type="caution">
    <text evidence="8">The sequence shown here is derived from an EMBL/GenBank/DDBJ whole genome shotgun (WGS) entry which is preliminary data.</text>
</comment>
<accession>A0ABQ7GIT0</accession>
<feature type="compositionally biased region" description="Basic residues" evidence="6">
    <location>
        <begin position="104"/>
        <end position="116"/>
    </location>
</feature>
<evidence type="ECO:0000313" key="8">
    <source>
        <dbReference type="EMBL" id="KAF5834459.1"/>
    </source>
</evidence>
<name>A0ABQ7GIT0_DUNSA</name>
<feature type="domain" description="GATA-type" evidence="7">
    <location>
        <begin position="7"/>
        <end position="38"/>
    </location>
</feature>
<keyword evidence="4" id="KW-0862">Zinc</keyword>
<dbReference type="PROSITE" id="PS50114">
    <property type="entry name" value="GATA_ZN_FINGER_2"/>
    <property type="match status" value="1"/>
</dbReference>
<proteinExistence type="inferred from homology"/>
<evidence type="ECO:0000256" key="4">
    <source>
        <dbReference type="ARBA" id="ARBA00022833"/>
    </source>
</evidence>
<dbReference type="InterPro" id="IPR051140">
    <property type="entry name" value="GATA_TF"/>
</dbReference>
<dbReference type="SUPFAM" id="SSF57716">
    <property type="entry name" value="Glucocorticoid receptor-like (DNA-binding domain)"/>
    <property type="match status" value="1"/>
</dbReference>
<keyword evidence="2" id="KW-0479">Metal-binding</keyword>
<keyword evidence="3 5" id="KW-0863">Zinc-finger</keyword>